<dbReference type="Pfam" id="PF04255">
    <property type="entry name" value="DUF433"/>
    <property type="match status" value="1"/>
</dbReference>
<organism evidence="1">
    <name type="scientific">Caldisericum exile</name>
    <dbReference type="NCBI Taxonomy" id="693075"/>
    <lineage>
        <taxon>Bacteria</taxon>
        <taxon>Pseudomonadati</taxon>
        <taxon>Caldisericota/Cryosericota group</taxon>
        <taxon>Caldisericota</taxon>
        <taxon>Caldisericia</taxon>
        <taxon>Caldisericales</taxon>
        <taxon>Caldisericaceae</taxon>
        <taxon>Caldisericum</taxon>
    </lineage>
</organism>
<dbReference type="PANTHER" id="PTHR34849:SF3">
    <property type="entry name" value="SSR2962 PROTEIN"/>
    <property type="match status" value="1"/>
</dbReference>
<dbReference type="PANTHER" id="PTHR34849">
    <property type="entry name" value="SSL5025 PROTEIN"/>
    <property type="match status" value="1"/>
</dbReference>
<dbReference type="AlphaFoldDB" id="A0A7C4XU28"/>
<dbReference type="Gene3D" id="1.10.10.10">
    <property type="entry name" value="Winged helix-like DNA-binding domain superfamily/Winged helix DNA-binding domain"/>
    <property type="match status" value="1"/>
</dbReference>
<dbReference type="SUPFAM" id="SSF46689">
    <property type="entry name" value="Homeodomain-like"/>
    <property type="match status" value="1"/>
</dbReference>
<dbReference type="EMBL" id="DTHV01000120">
    <property type="protein sequence ID" value="HGW60537.1"/>
    <property type="molecule type" value="Genomic_DNA"/>
</dbReference>
<sequence length="74" mass="8592">MQRIEINPKILLGKAVIKGTRIPIELIIKLIAQGWSEEDIIKEYPTLKKEDIRAALMYAEKLVEEEEIYPILKT</sequence>
<protein>
    <submittedName>
        <fullName evidence="1">DUF433 domain-containing protein</fullName>
    </submittedName>
</protein>
<dbReference type="InterPro" id="IPR036388">
    <property type="entry name" value="WH-like_DNA-bd_sf"/>
</dbReference>
<dbReference type="InterPro" id="IPR007367">
    <property type="entry name" value="DUF433"/>
</dbReference>
<proteinExistence type="predicted"/>
<evidence type="ECO:0000313" key="1">
    <source>
        <dbReference type="EMBL" id="HGW60537.1"/>
    </source>
</evidence>
<name>A0A7C4XU28_9BACT</name>
<gene>
    <name evidence="1" type="ORF">ENV82_03805</name>
</gene>
<comment type="caution">
    <text evidence="1">The sequence shown here is derived from an EMBL/GenBank/DDBJ whole genome shotgun (WGS) entry which is preliminary data.</text>
</comment>
<accession>A0A7C4XU28</accession>
<dbReference type="InterPro" id="IPR009057">
    <property type="entry name" value="Homeodomain-like_sf"/>
</dbReference>
<reference evidence="1" key="1">
    <citation type="journal article" date="2020" name="mSystems">
        <title>Genome- and Community-Level Interaction Insights into Carbon Utilization and Element Cycling Functions of Hydrothermarchaeota in Hydrothermal Sediment.</title>
        <authorList>
            <person name="Zhou Z."/>
            <person name="Liu Y."/>
            <person name="Xu W."/>
            <person name="Pan J."/>
            <person name="Luo Z.H."/>
            <person name="Li M."/>
        </authorList>
    </citation>
    <scope>NUCLEOTIDE SEQUENCE [LARGE SCALE GENOMIC DNA]</scope>
    <source>
        <strain evidence="1">SpSt-794</strain>
    </source>
</reference>